<comment type="subcellular location">
    <subcellularLocation>
        <location evidence="2">Cytoplasm</location>
    </subcellularLocation>
    <subcellularLocation>
        <location evidence="1">Nucleus</location>
    </subcellularLocation>
</comment>
<proteinExistence type="inferred from homology"/>
<name>A0A8C6S8U0_9GOBI</name>
<keyword evidence="6" id="KW-0653">Protein transport</keyword>
<dbReference type="Proteomes" id="UP000694523">
    <property type="component" value="Unplaced"/>
</dbReference>
<comment type="similarity">
    <text evidence="3">Belongs to the exportin family.</text>
</comment>
<keyword evidence="9" id="KW-1185">Reference proteome</keyword>
<protein>
    <submittedName>
        <fullName evidence="8">Exportin 4</fullName>
    </submittedName>
</protein>
<dbReference type="GO" id="GO:0005049">
    <property type="term" value="F:nuclear export signal receptor activity"/>
    <property type="evidence" value="ECO:0007669"/>
    <property type="project" value="InterPro"/>
</dbReference>
<evidence type="ECO:0000313" key="8">
    <source>
        <dbReference type="Ensembl" id="ENSNMLP00000000404.1"/>
    </source>
</evidence>
<dbReference type="PANTHER" id="PTHR12596">
    <property type="entry name" value="EXPORTIN 4,7-RELATED"/>
    <property type="match status" value="1"/>
</dbReference>
<dbReference type="InterPro" id="IPR016024">
    <property type="entry name" value="ARM-type_fold"/>
</dbReference>
<accession>A0A8C6S8U0</accession>
<sequence>RFSRILINRYMEGFCLTSICSFGEDALRQVFVMTMEVLQEFSRRENLSAHMSSVFQRWLALANQVLSWNFLPPNHILSLRKNVNLKPTESWREALLDTRVMDLFFTVHRKIREDSDMSQDSLQCLAQLASMHGPVFPDESAQVSYLAHLVEGLLGMINGIEIEDSEAVGISNIISNLISMFPRSTLTALPSELFSSFINCLTLLTCSFGRSAALEEVLDKDDMVYMEAYERLLESWLTLVQDEQHFPRGCFVQPAVQVFNSYIQCHLAAPDGTRNMSANGVTSHDEEEINELQEDDRELFSDQLCSIGMMGRVAADHCIPLLTSLLEERVTRLHGQLQRTQQHLLASSDPGSVDRKVLDDLYEDIHWVILVSGYVLADDPQGETPLIPSEVMEFSIKHSTEVDINTTLQILGSPGEKASSIPGFNRTDSVIRLLSAVLRISEVESRATRANLTELLSPQMGKDIVWFLRRWAKTYLLLDEKLYEQISMPLSTAFGADTEGSRWIVGYLLEKVMSNLSAWSSESELANETVELLVTLVEKRERANLVVQCEGWWSLAKQFASRSPPLHLLSSSVQRSLMKALVLGGFAHMDSDTKQQYWAEVMWGISLNDHKGCCSIMSPVNHNKPNCFVCGWGFCLWDELIFVSVCSQVYGRLGSCTV</sequence>
<evidence type="ECO:0000313" key="9">
    <source>
        <dbReference type="Proteomes" id="UP000694523"/>
    </source>
</evidence>
<keyword evidence="4" id="KW-0813">Transport</keyword>
<evidence type="ECO:0000256" key="7">
    <source>
        <dbReference type="ARBA" id="ARBA00023242"/>
    </source>
</evidence>
<dbReference type="SUPFAM" id="SSF48371">
    <property type="entry name" value="ARM repeat"/>
    <property type="match status" value="1"/>
</dbReference>
<evidence type="ECO:0000256" key="2">
    <source>
        <dbReference type="ARBA" id="ARBA00004496"/>
    </source>
</evidence>
<dbReference type="FunFam" id="1.25.10.10:FF:000130">
    <property type="entry name" value="Exportin 4"/>
    <property type="match status" value="1"/>
</dbReference>
<keyword evidence="7" id="KW-0539">Nucleus</keyword>
<dbReference type="InterPro" id="IPR044189">
    <property type="entry name" value="XPO4/7-like"/>
</dbReference>
<dbReference type="Ensembl" id="ENSNMLT00000000479.1">
    <property type="protein sequence ID" value="ENSNMLP00000000404.1"/>
    <property type="gene ID" value="ENSNMLG00000000335.1"/>
</dbReference>
<evidence type="ECO:0000256" key="6">
    <source>
        <dbReference type="ARBA" id="ARBA00022927"/>
    </source>
</evidence>
<dbReference type="PANTHER" id="PTHR12596:SF1">
    <property type="entry name" value="EXPORTIN-4"/>
    <property type="match status" value="1"/>
</dbReference>
<evidence type="ECO:0000256" key="5">
    <source>
        <dbReference type="ARBA" id="ARBA00022490"/>
    </source>
</evidence>
<dbReference type="GO" id="GO:0005737">
    <property type="term" value="C:cytoplasm"/>
    <property type="evidence" value="ECO:0007669"/>
    <property type="project" value="UniProtKB-SubCell"/>
</dbReference>
<dbReference type="GO" id="GO:0005643">
    <property type="term" value="C:nuclear pore"/>
    <property type="evidence" value="ECO:0007669"/>
    <property type="project" value="TreeGrafter"/>
</dbReference>
<evidence type="ECO:0000256" key="4">
    <source>
        <dbReference type="ARBA" id="ARBA00022448"/>
    </source>
</evidence>
<organism evidence="8 9">
    <name type="scientific">Neogobius melanostomus</name>
    <name type="common">round goby</name>
    <dbReference type="NCBI Taxonomy" id="47308"/>
    <lineage>
        <taxon>Eukaryota</taxon>
        <taxon>Metazoa</taxon>
        <taxon>Chordata</taxon>
        <taxon>Craniata</taxon>
        <taxon>Vertebrata</taxon>
        <taxon>Euteleostomi</taxon>
        <taxon>Actinopterygii</taxon>
        <taxon>Neopterygii</taxon>
        <taxon>Teleostei</taxon>
        <taxon>Neoteleostei</taxon>
        <taxon>Acanthomorphata</taxon>
        <taxon>Gobiaria</taxon>
        <taxon>Gobiiformes</taxon>
        <taxon>Gobioidei</taxon>
        <taxon>Gobiidae</taxon>
        <taxon>Benthophilinae</taxon>
        <taxon>Neogobiini</taxon>
        <taxon>Neogobius</taxon>
    </lineage>
</organism>
<reference evidence="8" key="2">
    <citation type="submission" date="2025-09" db="UniProtKB">
        <authorList>
            <consortium name="Ensembl"/>
        </authorList>
    </citation>
    <scope>IDENTIFICATION</scope>
</reference>
<evidence type="ECO:0000256" key="3">
    <source>
        <dbReference type="ARBA" id="ARBA00009466"/>
    </source>
</evidence>
<reference evidence="8" key="1">
    <citation type="submission" date="2025-08" db="UniProtKB">
        <authorList>
            <consortium name="Ensembl"/>
        </authorList>
    </citation>
    <scope>IDENTIFICATION</scope>
</reference>
<keyword evidence="5" id="KW-0963">Cytoplasm</keyword>
<evidence type="ECO:0000256" key="1">
    <source>
        <dbReference type="ARBA" id="ARBA00004123"/>
    </source>
</evidence>
<dbReference type="GO" id="GO:0006611">
    <property type="term" value="P:protein export from nucleus"/>
    <property type="evidence" value="ECO:0007669"/>
    <property type="project" value="TreeGrafter"/>
</dbReference>
<dbReference type="AlphaFoldDB" id="A0A8C6S8U0"/>